<evidence type="ECO:0000256" key="4">
    <source>
        <dbReference type="ARBA" id="ARBA00023136"/>
    </source>
</evidence>
<evidence type="ECO:0000259" key="6">
    <source>
        <dbReference type="PROSITE" id="PS50929"/>
    </source>
</evidence>
<evidence type="ECO:0000313" key="8">
    <source>
        <dbReference type="Proteomes" id="UP000030762"/>
    </source>
</evidence>
<dbReference type="EMBL" id="JH767345">
    <property type="protein sequence ID" value="EQC24904.1"/>
    <property type="molecule type" value="Genomic_DNA"/>
</dbReference>
<dbReference type="PANTHER" id="PTHR24221">
    <property type="entry name" value="ATP-BINDING CASSETTE SUB-FAMILY B"/>
    <property type="match status" value="1"/>
</dbReference>
<dbReference type="RefSeq" id="XP_008621662.1">
    <property type="nucleotide sequence ID" value="XM_008623440.1"/>
</dbReference>
<feature type="non-terminal residue" evidence="7">
    <location>
        <position position="130"/>
    </location>
</feature>
<gene>
    <name evidence="7" type="ORF">SDRG_17201</name>
</gene>
<dbReference type="Pfam" id="PF00664">
    <property type="entry name" value="ABC_membrane"/>
    <property type="match status" value="1"/>
</dbReference>
<dbReference type="GO" id="GO:0005524">
    <property type="term" value="F:ATP binding"/>
    <property type="evidence" value="ECO:0007669"/>
    <property type="project" value="InterPro"/>
</dbReference>
<proteinExistence type="predicted"/>
<dbReference type="Gene3D" id="1.20.1560.10">
    <property type="entry name" value="ABC transporter type 1, transmembrane domain"/>
    <property type="match status" value="1"/>
</dbReference>
<sequence length="130" mass="14264">GVLLTKCTVLFFDLNLGVDEMRHQASLWAGGFVGIGVVFFASLVLQNHQFAIACERLTSRIRGLCFEAMLRQDIGWFDDEKHSSGSLTTRLATDSAAIRTMTAETLNAMLVNVASLSVAFAIAFSQSWQM</sequence>
<keyword evidence="3 5" id="KW-1133">Transmembrane helix</keyword>
<feature type="non-terminal residue" evidence="7">
    <location>
        <position position="1"/>
    </location>
</feature>
<accession>T0PHR8</accession>
<keyword evidence="4 5" id="KW-0472">Membrane</keyword>
<dbReference type="AlphaFoldDB" id="T0PHR8"/>
<dbReference type="VEuPathDB" id="FungiDB:SDRG_17201"/>
<protein>
    <recommendedName>
        <fullName evidence="6">ABC transmembrane type-1 domain-containing protein</fullName>
    </recommendedName>
</protein>
<organism evidence="7 8">
    <name type="scientific">Saprolegnia diclina (strain VS20)</name>
    <dbReference type="NCBI Taxonomy" id="1156394"/>
    <lineage>
        <taxon>Eukaryota</taxon>
        <taxon>Sar</taxon>
        <taxon>Stramenopiles</taxon>
        <taxon>Oomycota</taxon>
        <taxon>Saprolegniomycetes</taxon>
        <taxon>Saprolegniales</taxon>
        <taxon>Saprolegniaceae</taxon>
        <taxon>Saprolegnia</taxon>
    </lineage>
</organism>
<feature type="transmembrane region" description="Helical" evidence="5">
    <location>
        <begin position="25"/>
        <end position="45"/>
    </location>
</feature>
<evidence type="ECO:0000256" key="3">
    <source>
        <dbReference type="ARBA" id="ARBA00022989"/>
    </source>
</evidence>
<dbReference type="GeneID" id="19957928"/>
<dbReference type="Proteomes" id="UP000030762">
    <property type="component" value="Unassembled WGS sequence"/>
</dbReference>
<feature type="domain" description="ABC transmembrane type-1" evidence="6">
    <location>
        <begin position="1"/>
        <end position="130"/>
    </location>
</feature>
<comment type="subcellular location">
    <subcellularLocation>
        <location evidence="1">Membrane</location>
        <topology evidence="1">Multi-pass membrane protein</topology>
    </subcellularLocation>
</comment>
<dbReference type="PANTHER" id="PTHR24221:SF620">
    <property type="entry name" value="ABC TRANSMEMBRANE TYPE-1 DOMAIN-CONTAINING PROTEIN"/>
    <property type="match status" value="1"/>
</dbReference>
<name>T0PHR8_SAPDV</name>
<evidence type="ECO:0000313" key="7">
    <source>
        <dbReference type="EMBL" id="EQC24904.1"/>
    </source>
</evidence>
<dbReference type="GO" id="GO:0016020">
    <property type="term" value="C:membrane"/>
    <property type="evidence" value="ECO:0007669"/>
    <property type="project" value="UniProtKB-SubCell"/>
</dbReference>
<dbReference type="PROSITE" id="PS50929">
    <property type="entry name" value="ABC_TM1F"/>
    <property type="match status" value="1"/>
</dbReference>
<evidence type="ECO:0000256" key="1">
    <source>
        <dbReference type="ARBA" id="ARBA00004141"/>
    </source>
</evidence>
<dbReference type="OrthoDB" id="164055at2759"/>
<dbReference type="SUPFAM" id="SSF90123">
    <property type="entry name" value="ABC transporter transmembrane region"/>
    <property type="match status" value="1"/>
</dbReference>
<reference evidence="7 8" key="1">
    <citation type="submission" date="2012-04" db="EMBL/GenBank/DDBJ databases">
        <title>The Genome Sequence of Saprolegnia declina VS20.</title>
        <authorList>
            <consortium name="The Broad Institute Genome Sequencing Platform"/>
            <person name="Russ C."/>
            <person name="Nusbaum C."/>
            <person name="Tyler B."/>
            <person name="van West P."/>
            <person name="Dieguez-Uribeondo J."/>
            <person name="de Bruijn I."/>
            <person name="Tripathy S."/>
            <person name="Jiang R."/>
            <person name="Young S.K."/>
            <person name="Zeng Q."/>
            <person name="Gargeya S."/>
            <person name="Fitzgerald M."/>
            <person name="Haas B."/>
            <person name="Abouelleil A."/>
            <person name="Alvarado L."/>
            <person name="Arachchi H.M."/>
            <person name="Berlin A."/>
            <person name="Chapman S.B."/>
            <person name="Goldberg J."/>
            <person name="Griggs A."/>
            <person name="Gujja S."/>
            <person name="Hansen M."/>
            <person name="Howarth C."/>
            <person name="Imamovic A."/>
            <person name="Larimer J."/>
            <person name="McCowen C."/>
            <person name="Montmayeur A."/>
            <person name="Murphy C."/>
            <person name="Neiman D."/>
            <person name="Pearson M."/>
            <person name="Priest M."/>
            <person name="Roberts A."/>
            <person name="Saif S."/>
            <person name="Shea T."/>
            <person name="Sisk P."/>
            <person name="Sykes S."/>
            <person name="Wortman J."/>
            <person name="Nusbaum C."/>
            <person name="Birren B."/>
        </authorList>
    </citation>
    <scope>NUCLEOTIDE SEQUENCE [LARGE SCALE GENOMIC DNA]</scope>
    <source>
        <strain evidence="7 8">VS20</strain>
    </source>
</reference>
<evidence type="ECO:0000256" key="5">
    <source>
        <dbReference type="SAM" id="Phobius"/>
    </source>
</evidence>
<keyword evidence="8" id="KW-1185">Reference proteome</keyword>
<dbReference type="GO" id="GO:0140359">
    <property type="term" value="F:ABC-type transporter activity"/>
    <property type="evidence" value="ECO:0007669"/>
    <property type="project" value="InterPro"/>
</dbReference>
<evidence type="ECO:0000256" key="2">
    <source>
        <dbReference type="ARBA" id="ARBA00022692"/>
    </source>
</evidence>
<dbReference type="InterPro" id="IPR011527">
    <property type="entry name" value="ABC1_TM_dom"/>
</dbReference>
<keyword evidence="2 5" id="KW-0812">Transmembrane</keyword>
<dbReference type="InParanoid" id="T0PHR8"/>
<dbReference type="InterPro" id="IPR036640">
    <property type="entry name" value="ABC1_TM_sf"/>
</dbReference>
<dbReference type="eggNOG" id="KOG0055">
    <property type="taxonomic scope" value="Eukaryota"/>
</dbReference>
<feature type="transmembrane region" description="Helical" evidence="5">
    <location>
        <begin position="109"/>
        <end position="128"/>
    </location>
</feature>
<dbReference type="STRING" id="1156394.T0PHR8"/>
<dbReference type="InterPro" id="IPR039421">
    <property type="entry name" value="Type_1_exporter"/>
</dbReference>